<dbReference type="PANTHER" id="PTHR46268">
    <property type="entry name" value="STRESS RESPONSE PROTEIN NHAX"/>
    <property type="match status" value="1"/>
</dbReference>
<dbReference type="PANTHER" id="PTHR46268:SF6">
    <property type="entry name" value="UNIVERSAL STRESS PROTEIN UP12"/>
    <property type="match status" value="1"/>
</dbReference>
<dbReference type="Gene3D" id="3.40.50.12370">
    <property type="match status" value="1"/>
</dbReference>
<evidence type="ECO:0000313" key="3">
    <source>
        <dbReference type="EMBL" id="CDO10983.1"/>
    </source>
</evidence>
<dbReference type="STRING" id="258533.BN977_05824"/>
<proteinExistence type="inferred from homology"/>
<comment type="caution">
    <text evidence="3">The sequence shown here is derived from an EMBL/GenBank/DDBJ whole genome shotgun (WGS) entry which is preliminary data.</text>
</comment>
<dbReference type="OrthoDB" id="4614783at2"/>
<name>W9AZK6_MYCCO</name>
<evidence type="ECO:0000256" key="1">
    <source>
        <dbReference type="ARBA" id="ARBA00008791"/>
    </source>
</evidence>
<dbReference type="Proteomes" id="UP000028870">
    <property type="component" value="Unassembled WGS sequence"/>
</dbReference>
<sequence>MSTSVTKPIIVGIDGSAQAENAARWAVGEALRQNTALRLVYVIRTDLTGPLSADEYRQRVDGAKDALESARRVIDQHDAGVTVQSSIAEGSPSGVLLAESSDAAMICVGSSGMGRVARSVLGSTAATLAELAACPVGIIRRDEGSPADEAQPWVIVPVDSRTDDDSAVVAAASAEARYRDWPVLAVGVALHGHAAPPEKALDDLVSDWKHRFPALRIYPISTISASTGIAQFLHANPDIGGVVVVEGVRSSDIASIMGGTTHADRAELAVLVARQNVPQQSVAAALPRMI</sequence>
<reference evidence="3" key="2">
    <citation type="submission" date="2014-03" db="EMBL/GenBank/DDBJ databases">
        <authorList>
            <person name="Urmite Genomes"/>
        </authorList>
    </citation>
    <scope>NUCLEOTIDE SEQUENCE</scope>
    <source>
        <strain evidence="3">DSM 44829</strain>
    </source>
</reference>
<dbReference type="eggNOG" id="COG0589">
    <property type="taxonomic scope" value="Bacteria"/>
</dbReference>
<dbReference type="RefSeq" id="WP_084172699.1">
    <property type="nucleotide sequence ID" value="NZ_CCBB010000003.1"/>
</dbReference>
<dbReference type="Pfam" id="PF00582">
    <property type="entry name" value="Usp"/>
    <property type="match status" value="1"/>
</dbReference>
<dbReference type="SUPFAM" id="SSF52402">
    <property type="entry name" value="Adenine nucleotide alpha hydrolases-like"/>
    <property type="match status" value="1"/>
</dbReference>
<dbReference type="EMBL" id="CCBB010000003">
    <property type="protein sequence ID" value="CDO10983.1"/>
    <property type="molecule type" value="Genomic_DNA"/>
</dbReference>
<reference evidence="3" key="1">
    <citation type="submission" date="2014-03" db="EMBL/GenBank/DDBJ databases">
        <title>Draft Genome Sequence of Mycobacterium cosmeticum DSM 44829.</title>
        <authorList>
            <person name="Croce O."/>
            <person name="Robert C."/>
            <person name="Raoult D."/>
            <person name="Drancourt M."/>
        </authorList>
    </citation>
    <scope>NUCLEOTIDE SEQUENCE [LARGE SCALE GENOMIC DNA]</scope>
    <source>
        <strain evidence="3">DSM 44829</strain>
    </source>
</reference>
<dbReference type="PRINTS" id="PR01438">
    <property type="entry name" value="UNVRSLSTRESS"/>
</dbReference>
<keyword evidence="4" id="KW-1185">Reference proteome</keyword>
<protein>
    <submittedName>
        <fullName evidence="3">Universal stress protein family protein</fullName>
    </submittedName>
</protein>
<evidence type="ECO:0000259" key="2">
    <source>
        <dbReference type="Pfam" id="PF00582"/>
    </source>
</evidence>
<comment type="similarity">
    <text evidence="1">Belongs to the universal stress protein A family.</text>
</comment>
<gene>
    <name evidence="3" type="ORF">BN977_05824</name>
</gene>
<dbReference type="InterPro" id="IPR006015">
    <property type="entry name" value="Universal_stress_UspA"/>
</dbReference>
<feature type="domain" description="UspA" evidence="2">
    <location>
        <begin position="7"/>
        <end position="140"/>
    </location>
</feature>
<evidence type="ECO:0000313" key="4">
    <source>
        <dbReference type="Proteomes" id="UP000028870"/>
    </source>
</evidence>
<accession>W9AZK6</accession>
<organism evidence="3 4">
    <name type="scientific">Mycolicibacterium cosmeticum</name>
    <dbReference type="NCBI Taxonomy" id="258533"/>
    <lineage>
        <taxon>Bacteria</taxon>
        <taxon>Bacillati</taxon>
        <taxon>Actinomycetota</taxon>
        <taxon>Actinomycetes</taxon>
        <taxon>Mycobacteriales</taxon>
        <taxon>Mycobacteriaceae</taxon>
        <taxon>Mycolicibacterium</taxon>
    </lineage>
</organism>
<dbReference type="InterPro" id="IPR006016">
    <property type="entry name" value="UspA"/>
</dbReference>
<dbReference type="AlphaFoldDB" id="W9AZK6"/>